<sequence length="397" mass="44127">MGPISYIGPKNSRAARDRPEHNPRKIQPSRHRRTFAGRRPAGGRHHEFCARRKATHAAATRAALHAPSCGDQHPSSSPARNKHVTSLPPIVRPAHDVKAPSELQQRPDSMAQSRGQRTARRRLSRDKHAGSRPASWPSRRNILRETAAHRAANRRDFVRRITDSAWKNKLVVVSVQYGPFNPYIPIRSTTIGKSRVAIDPIAMRTSWRSNSDIASVTSIGYPRMSASGESSTTMHRLLHASGSHPIPPPNDPKFQICVVRDFFVVIIAQKIEVHKENSGSWSLRAKIDASQNDDVCNTSSCMWETPTAGFSLRSKAHANVTISSWSLLSNTTAESPSQHSKNVDQHVSPPQSISRQKQNRPAATLRNELKPADATRHAYFTLSMQTPAGSYSTFDQR</sequence>
<dbReference type="EMBL" id="KV001423">
    <property type="protein sequence ID" value="KZV38935.1"/>
    <property type="molecule type" value="Genomic_DNA"/>
</dbReference>
<feature type="region of interest" description="Disordered" evidence="1">
    <location>
        <begin position="59"/>
        <end position="86"/>
    </location>
</feature>
<feature type="region of interest" description="Disordered" evidence="1">
    <location>
        <begin position="98"/>
        <end position="140"/>
    </location>
</feature>
<evidence type="ECO:0000313" key="2">
    <source>
        <dbReference type="EMBL" id="KZV38935.1"/>
    </source>
</evidence>
<evidence type="ECO:0000256" key="1">
    <source>
        <dbReference type="SAM" id="MobiDB-lite"/>
    </source>
</evidence>
<feature type="compositionally biased region" description="Polar residues" evidence="1">
    <location>
        <begin position="102"/>
        <end position="116"/>
    </location>
</feature>
<proteinExistence type="predicted"/>
<gene>
    <name evidence="2" type="ORF">F511_17011</name>
</gene>
<dbReference type="Proteomes" id="UP000250235">
    <property type="component" value="Unassembled WGS sequence"/>
</dbReference>
<name>A0A2Z7C3X7_9LAMI</name>
<feature type="compositionally biased region" description="Basic residues" evidence="1">
    <location>
        <begin position="27"/>
        <end position="36"/>
    </location>
</feature>
<feature type="compositionally biased region" description="Polar residues" evidence="1">
    <location>
        <begin position="348"/>
        <end position="361"/>
    </location>
</feature>
<feature type="compositionally biased region" description="Polar residues" evidence="1">
    <location>
        <begin position="331"/>
        <end position="340"/>
    </location>
</feature>
<accession>A0A2Z7C3X7</accession>
<keyword evidence="3" id="KW-1185">Reference proteome</keyword>
<evidence type="ECO:0000313" key="3">
    <source>
        <dbReference type="Proteomes" id="UP000250235"/>
    </source>
</evidence>
<organism evidence="2 3">
    <name type="scientific">Dorcoceras hygrometricum</name>
    <dbReference type="NCBI Taxonomy" id="472368"/>
    <lineage>
        <taxon>Eukaryota</taxon>
        <taxon>Viridiplantae</taxon>
        <taxon>Streptophyta</taxon>
        <taxon>Embryophyta</taxon>
        <taxon>Tracheophyta</taxon>
        <taxon>Spermatophyta</taxon>
        <taxon>Magnoliopsida</taxon>
        <taxon>eudicotyledons</taxon>
        <taxon>Gunneridae</taxon>
        <taxon>Pentapetalae</taxon>
        <taxon>asterids</taxon>
        <taxon>lamiids</taxon>
        <taxon>Lamiales</taxon>
        <taxon>Gesneriaceae</taxon>
        <taxon>Didymocarpoideae</taxon>
        <taxon>Trichosporeae</taxon>
        <taxon>Loxocarpinae</taxon>
        <taxon>Dorcoceras</taxon>
    </lineage>
</organism>
<feature type="compositionally biased region" description="Basic and acidic residues" evidence="1">
    <location>
        <begin position="14"/>
        <end position="23"/>
    </location>
</feature>
<protein>
    <submittedName>
        <fullName evidence="2">Uncharacterized protein</fullName>
    </submittedName>
</protein>
<feature type="region of interest" description="Disordered" evidence="1">
    <location>
        <begin position="1"/>
        <end position="45"/>
    </location>
</feature>
<feature type="region of interest" description="Disordered" evidence="1">
    <location>
        <begin position="331"/>
        <end position="363"/>
    </location>
</feature>
<dbReference type="AlphaFoldDB" id="A0A2Z7C3X7"/>
<reference evidence="2 3" key="1">
    <citation type="journal article" date="2015" name="Proc. Natl. Acad. Sci. U.S.A.">
        <title>The resurrection genome of Boea hygrometrica: A blueprint for survival of dehydration.</title>
        <authorList>
            <person name="Xiao L."/>
            <person name="Yang G."/>
            <person name="Zhang L."/>
            <person name="Yang X."/>
            <person name="Zhao S."/>
            <person name="Ji Z."/>
            <person name="Zhou Q."/>
            <person name="Hu M."/>
            <person name="Wang Y."/>
            <person name="Chen M."/>
            <person name="Xu Y."/>
            <person name="Jin H."/>
            <person name="Xiao X."/>
            <person name="Hu G."/>
            <person name="Bao F."/>
            <person name="Hu Y."/>
            <person name="Wan P."/>
            <person name="Li L."/>
            <person name="Deng X."/>
            <person name="Kuang T."/>
            <person name="Xiang C."/>
            <person name="Zhu J.K."/>
            <person name="Oliver M.J."/>
            <person name="He Y."/>
        </authorList>
    </citation>
    <scope>NUCLEOTIDE SEQUENCE [LARGE SCALE GENOMIC DNA]</scope>
    <source>
        <strain evidence="3">cv. XS01</strain>
    </source>
</reference>